<organism evidence="3">
    <name type="scientific">Vitis vinifera</name>
    <name type="common">Grape</name>
    <dbReference type="NCBI Taxonomy" id="29760"/>
    <lineage>
        <taxon>Eukaryota</taxon>
        <taxon>Viridiplantae</taxon>
        <taxon>Streptophyta</taxon>
        <taxon>Embryophyta</taxon>
        <taxon>Tracheophyta</taxon>
        <taxon>Spermatophyta</taxon>
        <taxon>Magnoliopsida</taxon>
        <taxon>eudicotyledons</taxon>
        <taxon>Gunneridae</taxon>
        <taxon>Pentapetalae</taxon>
        <taxon>rosids</taxon>
        <taxon>Vitales</taxon>
        <taxon>Vitaceae</taxon>
        <taxon>Viteae</taxon>
        <taxon>Vitis</taxon>
    </lineage>
</organism>
<feature type="compositionally biased region" description="Basic and acidic residues" evidence="1">
    <location>
        <begin position="160"/>
        <end position="172"/>
    </location>
</feature>
<evidence type="ECO:0000259" key="2">
    <source>
        <dbReference type="Pfam" id="PF14111"/>
    </source>
</evidence>
<dbReference type="ExpressionAtlas" id="A5AUA8">
    <property type="expression patterns" value="baseline and differential"/>
</dbReference>
<dbReference type="InterPro" id="IPR025558">
    <property type="entry name" value="DUF4283"/>
</dbReference>
<feature type="domain" description="DUF4283" evidence="2">
    <location>
        <begin position="1"/>
        <end position="58"/>
    </location>
</feature>
<dbReference type="PANTHER" id="PTHR34427">
    <property type="entry name" value="DUF4283 DOMAIN PROTEIN"/>
    <property type="match status" value="1"/>
</dbReference>
<feature type="region of interest" description="Disordered" evidence="1">
    <location>
        <begin position="269"/>
        <end position="290"/>
    </location>
</feature>
<dbReference type="PANTHER" id="PTHR34427:SF5">
    <property type="entry name" value="DUF4283 DOMAIN-CONTAINING PROTEIN"/>
    <property type="match status" value="1"/>
</dbReference>
<proteinExistence type="predicted"/>
<protein>
    <recommendedName>
        <fullName evidence="2">DUF4283 domain-containing protein</fullName>
    </recommendedName>
</protein>
<evidence type="ECO:0000313" key="3">
    <source>
        <dbReference type="EMBL" id="CAN78323.1"/>
    </source>
</evidence>
<dbReference type="Pfam" id="PF14111">
    <property type="entry name" value="DUF4283"/>
    <property type="match status" value="1"/>
</dbReference>
<evidence type="ECO:0000256" key="1">
    <source>
        <dbReference type="SAM" id="MobiDB-lite"/>
    </source>
</evidence>
<feature type="compositionally biased region" description="Polar residues" evidence="1">
    <location>
        <begin position="173"/>
        <end position="187"/>
    </location>
</feature>
<accession>A5AUA8</accession>
<feature type="region of interest" description="Disordered" evidence="1">
    <location>
        <begin position="160"/>
        <end position="200"/>
    </location>
</feature>
<gene>
    <name evidence="3" type="ORF">VITISV_001686</name>
</gene>
<reference evidence="3" key="1">
    <citation type="journal article" date="2007" name="PLoS ONE">
        <title>The first genome sequence of an elite grapevine cultivar (Pinot noir Vitis vinifera L.): coping with a highly heterozygous genome.</title>
        <authorList>
            <person name="Velasco R."/>
            <person name="Zharkikh A."/>
            <person name="Troggio M."/>
            <person name="Cartwright D.A."/>
            <person name="Cestaro A."/>
            <person name="Pruss D."/>
            <person name="Pindo M."/>
            <person name="FitzGerald L.M."/>
            <person name="Vezzulli S."/>
            <person name="Reid J."/>
            <person name="Malacarne G."/>
            <person name="Iliev D."/>
            <person name="Coppola G."/>
            <person name="Wardell B."/>
            <person name="Micheletti D."/>
            <person name="Macalma T."/>
            <person name="Facci M."/>
            <person name="Mitchell J.T."/>
            <person name="Perazzolli M."/>
            <person name="Eldredge G."/>
            <person name="Gatto P."/>
            <person name="Oyzerski R."/>
            <person name="Moretto M."/>
            <person name="Gutin N."/>
            <person name="Stefanini M."/>
            <person name="Chen Y."/>
            <person name="Segala C."/>
            <person name="Davenport C."/>
            <person name="Dematte L."/>
            <person name="Mraz A."/>
            <person name="Battilana J."/>
            <person name="Stormo K."/>
            <person name="Costa F."/>
            <person name="Tao Q."/>
            <person name="Si-Ammour A."/>
            <person name="Harkins T."/>
            <person name="Lackey A."/>
            <person name="Perbost C."/>
            <person name="Taillon B."/>
            <person name="Stella A."/>
            <person name="Solovyev V."/>
            <person name="Fawcett J.A."/>
            <person name="Sterck L."/>
            <person name="Vandepoele K."/>
            <person name="Grando S.M."/>
            <person name="Toppo S."/>
            <person name="Moser C."/>
            <person name="Lanchbury J."/>
            <person name="Bogden R."/>
            <person name="Skolnick M."/>
            <person name="Sgaramella V."/>
            <person name="Bhatnagar S.K."/>
            <person name="Fontana P."/>
            <person name="Gutin A."/>
            <person name="Van de Peer Y."/>
            <person name="Salamini F."/>
            <person name="Viola R."/>
        </authorList>
    </citation>
    <scope>NUCLEOTIDE SEQUENCE</scope>
</reference>
<dbReference type="AlphaFoldDB" id="A5AUA8"/>
<dbReference type="EMBL" id="AM435869">
    <property type="protein sequence ID" value="CAN78323.1"/>
    <property type="molecule type" value="Genomic_DNA"/>
</dbReference>
<name>A5AUA8_VITVI</name>
<sequence>MAKFWGLKGNLGLAKLESGKALLEFEVMAEAEKTLKAGEVSIGGFFMQLEKWSQMTGCLMEGEKEKEAWVRIVGLPISLWNRAILRRLREECGGFLDIDAKKEKMKELQWARILVKLNGEKFPNTETRPTLRSLPAEERGKPFEAVGEVKGEFLPREGKHVLEDEGAPRLEDQTQSADGTRGQTSGSGRPLDYSRGLARSPYGPQGVVRSLGGPIKLGLLEESQSSMLGYGPERLDLAPSLEAEFSLRPKAVEDPRRAKALKTIVGFGPARLDDGQGPPQSVESRDHFGEAQNSKRLCEAELHSEERSKTDLALFKEALRYESASFHFGCLVSGPYSSPSSFSGRTPLGEYCDLSGDGKECDEGENSFRLLNGTESPVGETVKCWDLTEVNKGRIEELGKELCSAQTVPRETKA</sequence>